<proteinExistence type="predicted"/>
<sequence>MQTLHGKIDKLLDQRTVTETIDDKLGSLVCEIASIKSCYCTSNTMFHDFGKKLTSIKSDTEKSIRKCESLKAWNETLEKDVMKNTLNISALNHSSQSLELASCHDFGSTGMPSPDNHGCIQPDTFEVSAVNNNKSSVPKPPDTYLVPTTPLPPPPPPPAPKTPSLLSSTANTQKPMNTATGEKVYYRIPITTDILISVVLKPPGERNRKN</sequence>
<reference evidence="2" key="1">
    <citation type="submission" date="2018-04" db="EMBL/GenBank/DDBJ databases">
        <title>Transcriptome of Schizaphis graminum biotype I.</title>
        <authorList>
            <person name="Scully E.D."/>
            <person name="Geib S.M."/>
            <person name="Palmer N.A."/>
            <person name="Koch K."/>
            <person name="Bradshaw J."/>
            <person name="Heng-Moss T."/>
            <person name="Sarath G."/>
        </authorList>
    </citation>
    <scope>NUCLEOTIDE SEQUENCE</scope>
</reference>
<accession>A0A2S2P887</accession>
<organism evidence="2">
    <name type="scientific">Schizaphis graminum</name>
    <name type="common">Green bug aphid</name>
    <dbReference type="NCBI Taxonomy" id="13262"/>
    <lineage>
        <taxon>Eukaryota</taxon>
        <taxon>Metazoa</taxon>
        <taxon>Ecdysozoa</taxon>
        <taxon>Arthropoda</taxon>
        <taxon>Hexapoda</taxon>
        <taxon>Insecta</taxon>
        <taxon>Pterygota</taxon>
        <taxon>Neoptera</taxon>
        <taxon>Paraneoptera</taxon>
        <taxon>Hemiptera</taxon>
        <taxon>Sternorrhyncha</taxon>
        <taxon>Aphidomorpha</taxon>
        <taxon>Aphidoidea</taxon>
        <taxon>Aphididae</taxon>
        <taxon>Aphidini</taxon>
        <taxon>Schizaphis</taxon>
    </lineage>
</organism>
<gene>
    <name evidence="2" type="ORF">g.87960</name>
</gene>
<evidence type="ECO:0000256" key="1">
    <source>
        <dbReference type="SAM" id="MobiDB-lite"/>
    </source>
</evidence>
<feature type="compositionally biased region" description="Pro residues" evidence="1">
    <location>
        <begin position="149"/>
        <end position="161"/>
    </location>
</feature>
<dbReference type="AlphaFoldDB" id="A0A2S2P887"/>
<dbReference type="EMBL" id="GGMR01012973">
    <property type="protein sequence ID" value="MBY25592.1"/>
    <property type="molecule type" value="Transcribed_RNA"/>
</dbReference>
<evidence type="ECO:0000313" key="2">
    <source>
        <dbReference type="EMBL" id="MBY25592.1"/>
    </source>
</evidence>
<feature type="compositionally biased region" description="Polar residues" evidence="1">
    <location>
        <begin position="167"/>
        <end position="176"/>
    </location>
</feature>
<protein>
    <submittedName>
        <fullName evidence="2">Uncharacterized protein</fullName>
    </submittedName>
</protein>
<feature type="region of interest" description="Disordered" evidence="1">
    <location>
        <begin position="131"/>
        <end position="176"/>
    </location>
</feature>
<name>A0A2S2P887_SCHGA</name>